<reference evidence="1" key="1">
    <citation type="submission" date="2022-08" db="EMBL/GenBank/DDBJ databases">
        <title>Novel Bdellovibrio Species Isolated from Svalbard: Designation Bdellovibrio svalbardensis.</title>
        <authorList>
            <person name="Mitchell R.J."/>
            <person name="Choi S.Y."/>
        </authorList>
    </citation>
    <scope>NUCLEOTIDE SEQUENCE</scope>
    <source>
        <strain evidence="1">PAP01</strain>
    </source>
</reference>
<evidence type="ECO:0000313" key="2">
    <source>
        <dbReference type="Proteomes" id="UP001152321"/>
    </source>
</evidence>
<name>A0ABT6DJ76_9BACT</name>
<evidence type="ECO:0000313" key="1">
    <source>
        <dbReference type="EMBL" id="MDG0815133.1"/>
    </source>
</evidence>
<comment type="caution">
    <text evidence="1">The sequence shown here is derived from an EMBL/GenBank/DDBJ whole genome shotgun (WGS) entry which is preliminary data.</text>
</comment>
<keyword evidence="2" id="KW-1185">Reference proteome</keyword>
<dbReference type="RefSeq" id="WP_277576609.1">
    <property type="nucleotide sequence ID" value="NZ_JANRMI010000001.1"/>
</dbReference>
<dbReference type="EMBL" id="JANRMI010000001">
    <property type="protein sequence ID" value="MDG0815133.1"/>
    <property type="molecule type" value="Genomic_DNA"/>
</dbReference>
<accession>A0ABT6DJ76</accession>
<dbReference type="Pfam" id="PF13031">
    <property type="entry name" value="DUF3892"/>
    <property type="match status" value="1"/>
</dbReference>
<dbReference type="InterPro" id="IPR024997">
    <property type="entry name" value="DUF3892"/>
</dbReference>
<dbReference type="Proteomes" id="UP001152321">
    <property type="component" value="Unassembled WGS sequence"/>
</dbReference>
<gene>
    <name evidence="1" type="ORF">NWE73_02090</name>
</gene>
<protein>
    <submittedName>
        <fullName evidence="1">DUF3892 domain-containing protein</fullName>
    </submittedName>
</protein>
<sequence>MNLQITYIKKPVQGKHEHITHCGNTSARWELSVADIVYRIEAKIDSFYVQDPRTGKVAYVGVVRSSNHAPYLRTYADNTWNDNLLSLPNLSVQDRVY</sequence>
<proteinExistence type="predicted"/>
<organism evidence="1 2">
    <name type="scientific">Bdellovibrio svalbardensis</name>
    <dbReference type="NCBI Taxonomy" id="2972972"/>
    <lineage>
        <taxon>Bacteria</taxon>
        <taxon>Pseudomonadati</taxon>
        <taxon>Bdellovibrionota</taxon>
        <taxon>Bdellovibrionia</taxon>
        <taxon>Bdellovibrionales</taxon>
        <taxon>Pseudobdellovibrionaceae</taxon>
        <taxon>Bdellovibrio</taxon>
    </lineage>
</organism>